<dbReference type="EMBL" id="JARQWQ010000025">
    <property type="protein sequence ID" value="KAK2563484.1"/>
    <property type="molecule type" value="Genomic_DNA"/>
</dbReference>
<name>A0AAD9QLS7_ACRCE</name>
<dbReference type="Proteomes" id="UP001249851">
    <property type="component" value="Unassembled WGS sequence"/>
</dbReference>
<evidence type="ECO:0000259" key="10">
    <source>
        <dbReference type="PROSITE" id="PS50262"/>
    </source>
</evidence>
<sequence length="193" mass="21262">MSDDSFADPPPNVTSTNSTNAELPSCQNPADSRLENNIKVTAYSIILLVSLIGNALIILVFFKHKPLQRSINYFVVNMAFSDLLSPLTIIPLKIVEILFQVGSGTFLVHTPLALGNALCKLTYFLADVSVFVSIQSLLLMSLDRLIAVVFPLKTKLISSKMRWAARNTDMLCAIHSRVFSVVEEAIVLLPARK</sequence>
<evidence type="ECO:0000256" key="2">
    <source>
        <dbReference type="ARBA" id="ARBA00022692"/>
    </source>
</evidence>
<keyword evidence="2 9" id="KW-0812">Transmembrane</keyword>
<proteinExistence type="predicted"/>
<dbReference type="InterPro" id="IPR017452">
    <property type="entry name" value="GPCR_Rhodpsn_7TM"/>
</dbReference>
<dbReference type="PANTHER" id="PTHR24243">
    <property type="entry name" value="G-PROTEIN COUPLED RECEPTOR"/>
    <property type="match status" value="1"/>
</dbReference>
<keyword evidence="6 11" id="KW-0675">Receptor</keyword>
<feature type="domain" description="G-protein coupled receptors family 1 profile" evidence="10">
    <location>
        <begin position="53"/>
        <end position="193"/>
    </location>
</feature>
<dbReference type="PROSITE" id="PS50262">
    <property type="entry name" value="G_PROTEIN_RECEP_F1_2"/>
    <property type="match status" value="1"/>
</dbReference>
<accession>A0AAD9QLS7</accession>
<evidence type="ECO:0000313" key="12">
    <source>
        <dbReference type="Proteomes" id="UP001249851"/>
    </source>
</evidence>
<dbReference type="PRINTS" id="PR00237">
    <property type="entry name" value="GPCRRHODOPSN"/>
</dbReference>
<evidence type="ECO:0000256" key="5">
    <source>
        <dbReference type="ARBA" id="ARBA00023136"/>
    </source>
</evidence>
<protein>
    <submittedName>
        <fullName evidence="11">Gastrin/cholecystokinin type B receptor</fullName>
    </submittedName>
</protein>
<keyword evidence="12" id="KW-1185">Reference proteome</keyword>
<keyword evidence="3 9" id="KW-1133">Transmembrane helix</keyword>
<comment type="caution">
    <text evidence="11">The sequence shown here is derived from an EMBL/GenBank/DDBJ whole genome shotgun (WGS) entry which is preliminary data.</text>
</comment>
<evidence type="ECO:0000256" key="6">
    <source>
        <dbReference type="ARBA" id="ARBA00023170"/>
    </source>
</evidence>
<dbReference type="InterPro" id="IPR000276">
    <property type="entry name" value="GPCR_Rhodpsn"/>
</dbReference>
<gene>
    <name evidence="11" type="ORF">P5673_013197</name>
</gene>
<keyword evidence="4" id="KW-0297">G-protein coupled receptor</keyword>
<dbReference type="SUPFAM" id="SSF81321">
    <property type="entry name" value="Family A G protein-coupled receptor-like"/>
    <property type="match status" value="1"/>
</dbReference>
<keyword evidence="7" id="KW-0807">Transducer</keyword>
<feature type="transmembrane region" description="Helical" evidence="9">
    <location>
        <begin position="42"/>
        <end position="62"/>
    </location>
</feature>
<dbReference type="GO" id="GO:0004930">
    <property type="term" value="F:G protein-coupled receptor activity"/>
    <property type="evidence" value="ECO:0007669"/>
    <property type="project" value="UniProtKB-KW"/>
</dbReference>
<dbReference type="CDD" id="cd00637">
    <property type="entry name" value="7tm_classA_rhodopsin-like"/>
    <property type="match status" value="1"/>
</dbReference>
<organism evidence="11 12">
    <name type="scientific">Acropora cervicornis</name>
    <name type="common">Staghorn coral</name>
    <dbReference type="NCBI Taxonomy" id="6130"/>
    <lineage>
        <taxon>Eukaryota</taxon>
        <taxon>Metazoa</taxon>
        <taxon>Cnidaria</taxon>
        <taxon>Anthozoa</taxon>
        <taxon>Hexacorallia</taxon>
        <taxon>Scleractinia</taxon>
        <taxon>Astrocoeniina</taxon>
        <taxon>Acroporidae</taxon>
        <taxon>Acropora</taxon>
    </lineage>
</organism>
<comment type="subcellular location">
    <subcellularLocation>
        <location evidence="1">Membrane</location>
        <topology evidence="1">Multi-pass membrane protein</topology>
    </subcellularLocation>
</comment>
<dbReference type="AlphaFoldDB" id="A0AAD9QLS7"/>
<evidence type="ECO:0000313" key="11">
    <source>
        <dbReference type="EMBL" id="KAK2563484.1"/>
    </source>
</evidence>
<dbReference type="Pfam" id="PF00001">
    <property type="entry name" value="7tm_1"/>
    <property type="match status" value="1"/>
</dbReference>
<evidence type="ECO:0000256" key="7">
    <source>
        <dbReference type="ARBA" id="ARBA00023224"/>
    </source>
</evidence>
<feature type="transmembrane region" description="Helical" evidence="9">
    <location>
        <begin position="128"/>
        <end position="152"/>
    </location>
</feature>
<feature type="transmembrane region" description="Helical" evidence="9">
    <location>
        <begin position="83"/>
        <end position="108"/>
    </location>
</feature>
<keyword evidence="5 9" id="KW-0472">Membrane</keyword>
<evidence type="ECO:0000256" key="8">
    <source>
        <dbReference type="SAM" id="MobiDB-lite"/>
    </source>
</evidence>
<evidence type="ECO:0000256" key="4">
    <source>
        <dbReference type="ARBA" id="ARBA00023040"/>
    </source>
</evidence>
<reference evidence="11" key="2">
    <citation type="journal article" date="2023" name="Science">
        <title>Genomic signatures of disease resistance in endangered staghorn corals.</title>
        <authorList>
            <person name="Vollmer S.V."/>
            <person name="Selwyn J.D."/>
            <person name="Despard B.A."/>
            <person name="Roesel C.L."/>
        </authorList>
    </citation>
    <scope>NUCLEOTIDE SEQUENCE</scope>
    <source>
        <strain evidence="11">K2</strain>
    </source>
</reference>
<dbReference type="Gene3D" id="1.20.1070.10">
    <property type="entry name" value="Rhodopsin 7-helix transmembrane proteins"/>
    <property type="match status" value="1"/>
</dbReference>
<feature type="compositionally biased region" description="Polar residues" evidence="8">
    <location>
        <begin position="13"/>
        <end position="26"/>
    </location>
</feature>
<evidence type="ECO:0000256" key="9">
    <source>
        <dbReference type="SAM" id="Phobius"/>
    </source>
</evidence>
<dbReference type="PANTHER" id="PTHR24243:SF208">
    <property type="entry name" value="PYROKININ-1 RECEPTOR"/>
    <property type="match status" value="1"/>
</dbReference>
<feature type="region of interest" description="Disordered" evidence="8">
    <location>
        <begin position="1"/>
        <end position="26"/>
    </location>
</feature>
<dbReference type="GO" id="GO:0016020">
    <property type="term" value="C:membrane"/>
    <property type="evidence" value="ECO:0007669"/>
    <property type="project" value="UniProtKB-SubCell"/>
</dbReference>
<evidence type="ECO:0000256" key="3">
    <source>
        <dbReference type="ARBA" id="ARBA00022989"/>
    </source>
</evidence>
<reference evidence="11" key="1">
    <citation type="journal article" date="2023" name="G3 (Bethesda)">
        <title>Whole genome assembly and annotation of the endangered Caribbean coral Acropora cervicornis.</title>
        <authorList>
            <person name="Selwyn J.D."/>
            <person name="Vollmer S.V."/>
        </authorList>
    </citation>
    <scope>NUCLEOTIDE SEQUENCE</scope>
    <source>
        <strain evidence="11">K2</strain>
    </source>
</reference>
<evidence type="ECO:0000256" key="1">
    <source>
        <dbReference type="ARBA" id="ARBA00004141"/>
    </source>
</evidence>